<dbReference type="Proteomes" id="UP000028999">
    <property type="component" value="Unassembled WGS sequence"/>
</dbReference>
<feature type="non-terminal residue" evidence="1">
    <location>
        <position position="29"/>
    </location>
</feature>
<dbReference type="PaxDb" id="3708-A0A078J9W5"/>
<gene>
    <name evidence="1" type="primary">BnaC09g54730D</name>
    <name evidence="1" type="ORF">GSBRNA2T00030268001</name>
</gene>
<evidence type="ECO:0000313" key="2">
    <source>
        <dbReference type="Proteomes" id="UP000028999"/>
    </source>
</evidence>
<protein>
    <submittedName>
        <fullName evidence="1">BnaC09g54730D protein</fullName>
    </submittedName>
</protein>
<name>A0A078J9W5_BRANA</name>
<sequence>MTKLKPPNLCFSAAVKYMLLFLEDSCRLC</sequence>
<keyword evidence="2" id="KW-1185">Reference proteome</keyword>
<proteinExistence type="predicted"/>
<dbReference type="AlphaFoldDB" id="A0A078J9W5"/>
<organism evidence="1 2">
    <name type="scientific">Brassica napus</name>
    <name type="common">Rape</name>
    <dbReference type="NCBI Taxonomy" id="3708"/>
    <lineage>
        <taxon>Eukaryota</taxon>
        <taxon>Viridiplantae</taxon>
        <taxon>Streptophyta</taxon>
        <taxon>Embryophyta</taxon>
        <taxon>Tracheophyta</taxon>
        <taxon>Spermatophyta</taxon>
        <taxon>Magnoliopsida</taxon>
        <taxon>eudicotyledons</taxon>
        <taxon>Gunneridae</taxon>
        <taxon>Pentapetalae</taxon>
        <taxon>rosids</taxon>
        <taxon>malvids</taxon>
        <taxon>Brassicales</taxon>
        <taxon>Brassicaceae</taxon>
        <taxon>Brassiceae</taxon>
        <taxon>Brassica</taxon>
    </lineage>
</organism>
<dbReference type="EMBL" id="LK033932">
    <property type="protein sequence ID" value="CDY60931.1"/>
    <property type="molecule type" value="Genomic_DNA"/>
</dbReference>
<evidence type="ECO:0000313" key="1">
    <source>
        <dbReference type="EMBL" id="CDY60931.1"/>
    </source>
</evidence>
<dbReference type="Gramene" id="CDY60931">
    <property type="protein sequence ID" value="CDY60931"/>
    <property type="gene ID" value="GSBRNA2T00030268001"/>
</dbReference>
<accession>A0A078J9W5</accession>
<reference evidence="1 2" key="1">
    <citation type="journal article" date="2014" name="Science">
        <title>Plant genetics. Early allopolyploid evolution in the post-Neolithic Brassica napus oilseed genome.</title>
        <authorList>
            <person name="Chalhoub B."/>
            <person name="Denoeud F."/>
            <person name="Liu S."/>
            <person name="Parkin I.A."/>
            <person name="Tang H."/>
            <person name="Wang X."/>
            <person name="Chiquet J."/>
            <person name="Belcram H."/>
            <person name="Tong C."/>
            <person name="Samans B."/>
            <person name="Correa M."/>
            <person name="Da Silva C."/>
            <person name="Just J."/>
            <person name="Falentin C."/>
            <person name="Koh C.S."/>
            <person name="Le Clainche I."/>
            <person name="Bernard M."/>
            <person name="Bento P."/>
            <person name="Noel B."/>
            <person name="Labadie K."/>
            <person name="Alberti A."/>
            <person name="Charles M."/>
            <person name="Arnaud D."/>
            <person name="Guo H."/>
            <person name="Daviaud C."/>
            <person name="Alamery S."/>
            <person name="Jabbari K."/>
            <person name="Zhao M."/>
            <person name="Edger P.P."/>
            <person name="Chelaifa H."/>
            <person name="Tack D."/>
            <person name="Lassalle G."/>
            <person name="Mestiri I."/>
            <person name="Schnel N."/>
            <person name="Le Paslier M.C."/>
            <person name="Fan G."/>
            <person name="Renault V."/>
            <person name="Bayer P.E."/>
            <person name="Golicz A.A."/>
            <person name="Manoli S."/>
            <person name="Lee T.H."/>
            <person name="Thi V.H."/>
            <person name="Chalabi S."/>
            <person name="Hu Q."/>
            <person name="Fan C."/>
            <person name="Tollenaere R."/>
            <person name="Lu Y."/>
            <person name="Battail C."/>
            <person name="Shen J."/>
            <person name="Sidebottom C.H."/>
            <person name="Wang X."/>
            <person name="Canaguier A."/>
            <person name="Chauveau A."/>
            <person name="Berard A."/>
            <person name="Deniot G."/>
            <person name="Guan M."/>
            <person name="Liu Z."/>
            <person name="Sun F."/>
            <person name="Lim Y.P."/>
            <person name="Lyons E."/>
            <person name="Town C.D."/>
            <person name="Bancroft I."/>
            <person name="Wang X."/>
            <person name="Meng J."/>
            <person name="Ma J."/>
            <person name="Pires J.C."/>
            <person name="King G.J."/>
            <person name="Brunel D."/>
            <person name="Delourme R."/>
            <person name="Renard M."/>
            <person name="Aury J.M."/>
            <person name="Adams K.L."/>
            <person name="Batley J."/>
            <person name="Snowdon R.J."/>
            <person name="Tost J."/>
            <person name="Edwards D."/>
            <person name="Zhou Y."/>
            <person name="Hua W."/>
            <person name="Sharpe A.G."/>
            <person name="Paterson A.H."/>
            <person name="Guan C."/>
            <person name="Wincker P."/>
        </authorList>
    </citation>
    <scope>NUCLEOTIDE SEQUENCE [LARGE SCALE GENOMIC DNA]</scope>
    <source>
        <strain evidence="2">cv. Darmor-bzh</strain>
    </source>
</reference>